<dbReference type="Pfam" id="PF01548">
    <property type="entry name" value="DEDD_Tnp_IS110"/>
    <property type="match status" value="1"/>
</dbReference>
<feature type="domain" description="Transposase IS110-like N-terminal" evidence="1">
    <location>
        <begin position="2"/>
        <end position="56"/>
    </location>
</feature>
<proteinExistence type="predicted"/>
<dbReference type="GO" id="GO:0004803">
    <property type="term" value="F:transposase activity"/>
    <property type="evidence" value="ECO:0007669"/>
    <property type="project" value="InterPro"/>
</dbReference>
<dbReference type="GO" id="GO:0003677">
    <property type="term" value="F:DNA binding"/>
    <property type="evidence" value="ECO:0007669"/>
    <property type="project" value="InterPro"/>
</dbReference>
<name>A0A3N0C5F9_9MICC</name>
<organism evidence="2 3">
    <name type="scientific">Arthrobacter oryzae</name>
    <dbReference type="NCBI Taxonomy" id="409290"/>
    <lineage>
        <taxon>Bacteria</taxon>
        <taxon>Bacillati</taxon>
        <taxon>Actinomycetota</taxon>
        <taxon>Actinomycetes</taxon>
        <taxon>Micrococcales</taxon>
        <taxon>Micrococcaceae</taxon>
        <taxon>Arthrobacter</taxon>
    </lineage>
</organism>
<dbReference type="EMBL" id="RBED01000071">
    <property type="protein sequence ID" value="RNL57916.1"/>
    <property type="molecule type" value="Genomic_DNA"/>
</dbReference>
<gene>
    <name evidence="2" type="ORF">D7003_05060</name>
</gene>
<evidence type="ECO:0000259" key="1">
    <source>
        <dbReference type="Pfam" id="PF01548"/>
    </source>
</evidence>
<protein>
    <recommendedName>
        <fullName evidence="1">Transposase IS110-like N-terminal domain-containing protein</fullName>
    </recommendedName>
</protein>
<dbReference type="GO" id="GO:0006313">
    <property type="term" value="P:DNA transposition"/>
    <property type="evidence" value="ECO:0007669"/>
    <property type="project" value="InterPro"/>
</dbReference>
<keyword evidence="3" id="KW-1185">Reference proteome</keyword>
<dbReference type="Proteomes" id="UP000273807">
    <property type="component" value="Unassembled WGS sequence"/>
</dbReference>
<dbReference type="InterPro" id="IPR002525">
    <property type="entry name" value="Transp_IS110-like_N"/>
</dbReference>
<dbReference type="AlphaFoldDB" id="A0A3N0C5F9"/>
<evidence type="ECO:0000313" key="3">
    <source>
        <dbReference type="Proteomes" id="UP000273807"/>
    </source>
</evidence>
<sequence length="73" mass="8305">MVVADQARMRRGLQLPLAGDEISTGLRILTARRADRSADRVRAINRRQPHLLEYFPAPERVFDDSAPRQPCCC</sequence>
<evidence type="ECO:0000313" key="2">
    <source>
        <dbReference type="EMBL" id="RNL57916.1"/>
    </source>
</evidence>
<accession>A0A3N0C5F9</accession>
<reference evidence="2 3" key="1">
    <citation type="submission" date="2018-10" db="EMBL/GenBank/DDBJ databases">
        <title>Genome sequencing of Arthrobacter oryzae TNB02.</title>
        <authorList>
            <person name="Cho Y.-J."/>
            <person name="Cho A."/>
            <person name="Kim O.-S."/>
        </authorList>
    </citation>
    <scope>NUCLEOTIDE SEQUENCE [LARGE SCALE GENOMIC DNA]</scope>
    <source>
        <strain evidence="2 3">TNB02</strain>
    </source>
</reference>
<comment type="caution">
    <text evidence="2">The sequence shown here is derived from an EMBL/GenBank/DDBJ whole genome shotgun (WGS) entry which is preliminary data.</text>
</comment>